<organism evidence="1 2">
    <name type="scientific">Clitoria ternatea</name>
    <name type="common">Butterfly pea</name>
    <dbReference type="NCBI Taxonomy" id="43366"/>
    <lineage>
        <taxon>Eukaryota</taxon>
        <taxon>Viridiplantae</taxon>
        <taxon>Streptophyta</taxon>
        <taxon>Embryophyta</taxon>
        <taxon>Tracheophyta</taxon>
        <taxon>Spermatophyta</taxon>
        <taxon>Magnoliopsida</taxon>
        <taxon>eudicotyledons</taxon>
        <taxon>Gunneridae</taxon>
        <taxon>Pentapetalae</taxon>
        <taxon>rosids</taxon>
        <taxon>fabids</taxon>
        <taxon>Fabales</taxon>
        <taxon>Fabaceae</taxon>
        <taxon>Papilionoideae</taxon>
        <taxon>50 kb inversion clade</taxon>
        <taxon>NPAAA clade</taxon>
        <taxon>indigoferoid/millettioid clade</taxon>
        <taxon>Phaseoleae</taxon>
        <taxon>Clitoria</taxon>
    </lineage>
</organism>
<keyword evidence="2" id="KW-1185">Reference proteome</keyword>
<evidence type="ECO:0000313" key="1">
    <source>
        <dbReference type="EMBL" id="KAK7294844.1"/>
    </source>
</evidence>
<name>A0AAN9PES6_CLITE</name>
<gene>
    <name evidence="1" type="ORF">RJT34_17741</name>
</gene>
<evidence type="ECO:0000313" key="2">
    <source>
        <dbReference type="Proteomes" id="UP001359559"/>
    </source>
</evidence>
<dbReference type="AlphaFoldDB" id="A0AAN9PES6"/>
<reference evidence="1 2" key="1">
    <citation type="submission" date="2024-01" db="EMBL/GenBank/DDBJ databases">
        <title>The genomes of 5 underutilized Papilionoideae crops provide insights into root nodulation and disease resistance.</title>
        <authorList>
            <person name="Yuan L."/>
        </authorList>
    </citation>
    <scope>NUCLEOTIDE SEQUENCE [LARGE SCALE GENOMIC DNA]</scope>
    <source>
        <strain evidence="1">LY-2023</strain>
        <tissue evidence="1">Leaf</tissue>
    </source>
</reference>
<protein>
    <submittedName>
        <fullName evidence="1">Uncharacterized protein</fullName>
    </submittedName>
</protein>
<dbReference type="EMBL" id="JAYKXN010000004">
    <property type="protein sequence ID" value="KAK7294844.1"/>
    <property type="molecule type" value="Genomic_DNA"/>
</dbReference>
<proteinExistence type="predicted"/>
<dbReference type="Proteomes" id="UP001359559">
    <property type="component" value="Unassembled WGS sequence"/>
</dbReference>
<accession>A0AAN9PES6</accession>
<sequence length="111" mass="12584">MLVHPCTSPKKEVFLYRLEKKKSYPDHEIAKLNLKRKGDRVKLPAKKTRKLILDEFDRLDLSLEVKLEYVALSPSPKKTMSALEGTVAVAQLSYSDDGVSLIQLKSKVVTQ</sequence>
<comment type="caution">
    <text evidence="1">The sequence shown here is derived from an EMBL/GenBank/DDBJ whole genome shotgun (WGS) entry which is preliminary data.</text>
</comment>